<keyword evidence="9 12" id="KW-0406">Ion transport</keyword>
<dbReference type="GO" id="GO:0007602">
    <property type="term" value="P:phototransduction"/>
    <property type="evidence" value="ECO:0007669"/>
    <property type="project" value="TreeGrafter"/>
</dbReference>
<evidence type="ECO:0000256" key="1">
    <source>
        <dbReference type="ARBA" id="ARBA00004610"/>
    </source>
</evidence>
<accession>A0A8X6TI25</accession>
<evidence type="ECO:0000313" key="13">
    <source>
        <dbReference type="EMBL" id="GFT16837.1"/>
    </source>
</evidence>
<dbReference type="PANTHER" id="PTHR11893:SF41">
    <property type="entry name" value="INNEXIN INX2"/>
    <property type="match status" value="1"/>
</dbReference>
<dbReference type="Proteomes" id="UP000887013">
    <property type="component" value="Unassembled WGS sequence"/>
</dbReference>
<dbReference type="OrthoDB" id="5867527at2759"/>
<keyword evidence="14" id="KW-1185">Reference proteome</keyword>
<organism evidence="13 14">
    <name type="scientific">Nephila pilipes</name>
    <name type="common">Giant wood spider</name>
    <name type="synonym">Nephila maculata</name>
    <dbReference type="NCBI Taxonomy" id="299642"/>
    <lineage>
        <taxon>Eukaryota</taxon>
        <taxon>Metazoa</taxon>
        <taxon>Ecdysozoa</taxon>
        <taxon>Arthropoda</taxon>
        <taxon>Chelicerata</taxon>
        <taxon>Arachnida</taxon>
        <taxon>Araneae</taxon>
        <taxon>Araneomorphae</taxon>
        <taxon>Entelegynae</taxon>
        <taxon>Araneoidea</taxon>
        <taxon>Nephilidae</taxon>
        <taxon>Nephila</taxon>
    </lineage>
</organism>
<dbReference type="GO" id="GO:0005243">
    <property type="term" value="F:gap junction channel activity"/>
    <property type="evidence" value="ECO:0007669"/>
    <property type="project" value="TreeGrafter"/>
</dbReference>
<evidence type="ECO:0000256" key="7">
    <source>
        <dbReference type="ARBA" id="ARBA00022949"/>
    </source>
</evidence>
<evidence type="ECO:0000313" key="14">
    <source>
        <dbReference type="Proteomes" id="UP000887013"/>
    </source>
</evidence>
<evidence type="ECO:0000256" key="3">
    <source>
        <dbReference type="ARBA" id="ARBA00022448"/>
    </source>
</evidence>
<feature type="transmembrane region" description="Helical" evidence="12">
    <location>
        <begin position="175"/>
        <end position="196"/>
    </location>
</feature>
<comment type="subcellular location">
    <subcellularLocation>
        <location evidence="1">Cell junction</location>
        <location evidence="1">Gap junction</location>
    </subcellularLocation>
    <subcellularLocation>
        <location evidence="2 12">Cell membrane</location>
        <topology evidence="2 12">Multi-pass membrane protein</topology>
    </subcellularLocation>
</comment>
<dbReference type="EMBL" id="BMAW01058551">
    <property type="protein sequence ID" value="GFT16837.1"/>
    <property type="molecule type" value="Genomic_DNA"/>
</dbReference>
<proteinExistence type="inferred from homology"/>
<evidence type="ECO:0000256" key="12">
    <source>
        <dbReference type="RuleBase" id="RU010713"/>
    </source>
</evidence>
<keyword evidence="7" id="KW-0965">Cell junction</keyword>
<dbReference type="PROSITE" id="PS51013">
    <property type="entry name" value="PANNEXIN"/>
    <property type="match status" value="1"/>
</dbReference>
<dbReference type="AlphaFoldDB" id="A0A8X6TI25"/>
<feature type="transmembrane region" description="Helical" evidence="12">
    <location>
        <begin position="107"/>
        <end position="129"/>
    </location>
</feature>
<dbReference type="PRINTS" id="PR01262">
    <property type="entry name" value="INNEXIN"/>
</dbReference>
<keyword evidence="6" id="KW-0303">Gap junction</keyword>
<comment type="caution">
    <text evidence="13">The sequence shown here is derived from an EMBL/GenBank/DDBJ whole genome shotgun (WGS) entry which is preliminary data.</text>
</comment>
<dbReference type="InterPro" id="IPR000990">
    <property type="entry name" value="Innexin"/>
</dbReference>
<evidence type="ECO:0000256" key="5">
    <source>
        <dbReference type="ARBA" id="ARBA00022692"/>
    </source>
</evidence>
<keyword evidence="8 12" id="KW-1133">Transmembrane helix</keyword>
<gene>
    <name evidence="13" type="primary">Inx2</name>
    <name evidence="12" type="synonym">inx</name>
    <name evidence="13" type="ORF">NPIL_436311</name>
</gene>
<keyword evidence="3 12" id="KW-0813">Transport</keyword>
<evidence type="ECO:0000256" key="9">
    <source>
        <dbReference type="ARBA" id="ARBA00023065"/>
    </source>
</evidence>
<feature type="transmembrane region" description="Helical" evidence="12">
    <location>
        <begin position="266"/>
        <end position="287"/>
    </location>
</feature>
<evidence type="ECO:0000256" key="11">
    <source>
        <dbReference type="ARBA" id="ARBA00023303"/>
    </source>
</evidence>
<sequence length="369" mass="43202">MDVFAGLKNFLRPSNAIIDNIPFKLHYKVTFALLLGASILVSSRQYFGDPIDCISRDDVTSRVLNTFCWIHTTFSLPNSWHKKVGDQIPYPGVDSYSQGEPRTYHAYYQWVCFVLFLQALLFYIPRYFWKAMEGGRIKSLILGLNTPILSDEVKESNRKILVEYMLRNLNYHDMYFLWLLLSEIMNFVNVVGQIYLVDAFLGGEFTTYGTKVLQFTDWDESVRFDPMVKIFPRLSKCTFHRYGSSGDVMRYDTMCILPINIINEKIYIFMWFWFVILSVVSGLALVYRGALFFSRKVRFFVLRMNSPLANPNHLESITNRVSIGDWLLFQLLAKNLDSRNYRDVVKDFIQNTSWKTIDDGYRGIDEHEC</sequence>
<reference evidence="13" key="1">
    <citation type="submission" date="2020-08" db="EMBL/GenBank/DDBJ databases">
        <title>Multicomponent nature underlies the extraordinary mechanical properties of spider dragline silk.</title>
        <authorList>
            <person name="Kono N."/>
            <person name="Nakamura H."/>
            <person name="Mori M."/>
            <person name="Yoshida Y."/>
            <person name="Ohtoshi R."/>
            <person name="Malay A.D."/>
            <person name="Moran D.A.P."/>
            <person name="Tomita M."/>
            <person name="Numata K."/>
            <person name="Arakawa K."/>
        </authorList>
    </citation>
    <scope>NUCLEOTIDE SEQUENCE</scope>
</reference>
<dbReference type="GO" id="GO:0034220">
    <property type="term" value="P:monoatomic ion transmembrane transport"/>
    <property type="evidence" value="ECO:0007669"/>
    <property type="project" value="UniProtKB-KW"/>
</dbReference>
<evidence type="ECO:0000256" key="8">
    <source>
        <dbReference type="ARBA" id="ARBA00022989"/>
    </source>
</evidence>
<keyword evidence="11 12" id="KW-0407">Ion channel</keyword>
<comment type="similarity">
    <text evidence="12">Belongs to the pannexin family.</text>
</comment>
<evidence type="ECO:0000256" key="6">
    <source>
        <dbReference type="ARBA" id="ARBA00022868"/>
    </source>
</evidence>
<dbReference type="GO" id="GO:0005921">
    <property type="term" value="C:gap junction"/>
    <property type="evidence" value="ECO:0007669"/>
    <property type="project" value="UniProtKB-SubCell"/>
</dbReference>
<evidence type="ECO:0000256" key="2">
    <source>
        <dbReference type="ARBA" id="ARBA00004651"/>
    </source>
</evidence>
<keyword evidence="10 12" id="KW-0472">Membrane</keyword>
<protein>
    <recommendedName>
        <fullName evidence="12">Innexin</fullName>
    </recommendedName>
</protein>
<comment type="caution">
    <text evidence="12">Lacks conserved residue(s) required for the propagation of feature annotation.</text>
</comment>
<evidence type="ECO:0000256" key="4">
    <source>
        <dbReference type="ARBA" id="ARBA00022475"/>
    </source>
</evidence>
<name>A0A8X6TI25_NEPPI</name>
<dbReference type="PANTHER" id="PTHR11893">
    <property type="entry name" value="INNEXIN"/>
    <property type="match status" value="1"/>
</dbReference>
<comment type="function">
    <text evidence="12">Structural component of the gap junctions.</text>
</comment>
<keyword evidence="5 12" id="KW-0812">Transmembrane</keyword>
<dbReference type="Pfam" id="PF00876">
    <property type="entry name" value="Innexin"/>
    <property type="match status" value="1"/>
</dbReference>
<keyword evidence="4" id="KW-1003">Cell membrane</keyword>
<evidence type="ECO:0000256" key="10">
    <source>
        <dbReference type="ARBA" id="ARBA00023136"/>
    </source>
</evidence>
<dbReference type="GO" id="GO:0005886">
    <property type="term" value="C:plasma membrane"/>
    <property type="evidence" value="ECO:0007669"/>
    <property type="project" value="UniProtKB-SubCell"/>
</dbReference>